<comment type="caution">
    <text evidence="1">The sequence shown here is derived from an EMBL/GenBank/DDBJ whole genome shotgun (WGS) entry which is preliminary data.</text>
</comment>
<accession>A0ABN9QSJ2</accession>
<reference evidence="1" key="1">
    <citation type="submission" date="2023-10" db="EMBL/GenBank/DDBJ databases">
        <authorList>
            <person name="Chen Y."/>
            <person name="Shah S."/>
            <person name="Dougan E. K."/>
            <person name="Thang M."/>
            <person name="Chan C."/>
        </authorList>
    </citation>
    <scope>NUCLEOTIDE SEQUENCE [LARGE SCALE GENOMIC DNA]</scope>
</reference>
<keyword evidence="2" id="KW-1185">Reference proteome</keyword>
<organism evidence="1 2">
    <name type="scientific">Prorocentrum cordatum</name>
    <dbReference type="NCBI Taxonomy" id="2364126"/>
    <lineage>
        <taxon>Eukaryota</taxon>
        <taxon>Sar</taxon>
        <taxon>Alveolata</taxon>
        <taxon>Dinophyceae</taxon>
        <taxon>Prorocentrales</taxon>
        <taxon>Prorocentraceae</taxon>
        <taxon>Prorocentrum</taxon>
    </lineage>
</organism>
<dbReference type="EMBL" id="CAUYUJ010003749">
    <property type="protein sequence ID" value="CAK0806612.1"/>
    <property type="molecule type" value="Genomic_DNA"/>
</dbReference>
<proteinExistence type="predicted"/>
<gene>
    <name evidence="1" type="ORF">PCOR1329_LOCUS12770</name>
</gene>
<name>A0ABN9QSJ2_9DINO</name>
<sequence>MVRAVLKNSRGLAAPGASIYRAMHPDCDRQACKAMGVTAKIYMDEAKRLRRDRARELKGQWPVPDLRELGAPRPHLWLALLGGAVQPEERAGNVNCRALKQSAGAIKAAPTITDESLCL</sequence>
<dbReference type="Proteomes" id="UP001189429">
    <property type="component" value="Unassembled WGS sequence"/>
</dbReference>
<evidence type="ECO:0000313" key="1">
    <source>
        <dbReference type="EMBL" id="CAK0806612.1"/>
    </source>
</evidence>
<protein>
    <submittedName>
        <fullName evidence="1">Uncharacterized protein</fullName>
    </submittedName>
</protein>
<evidence type="ECO:0000313" key="2">
    <source>
        <dbReference type="Proteomes" id="UP001189429"/>
    </source>
</evidence>